<dbReference type="InParanoid" id="A0A4R5DJF1"/>
<proteinExistence type="predicted"/>
<reference evidence="7 8" key="1">
    <citation type="submission" date="2019-03" db="EMBL/GenBank/DDBJ databases">
        <title>Draft genome sequences of novel Actinobacteria.</title>
        <authorList>
            <person name="Sahin N."/>
            <person name="Ay H."/>
            <person name="Saygin H."/>
        </authorList>
    </citation>
    <scope>NUCLEOTIDE SEQUENCE [LARGE SCALE GENOMIC DNA]</scope>
    <source>
        <strain evidence="7 8">5K138</strain>
    </source>
</reference>
<dbReference type="GO" id="GO:0000976">
    <property type="term" value="F:transcription cis-regulatory region binding"/>
    <property type="evidence" value="ECO:0007669"/>
    <property type="project" value="TreeGrafter"/>
</dbReference>
<dbReference type="InterPro" id="IPR000843">
    <property type="entry name" value="HTH_LacI"/>
</dbReference>
<feature type="compositionally biased region" description="Basic and acidic residues" evidence="5">
    <location>
        <begin position="1"/>
        <end position="10"/>
    </location>
</feature>
<accession>A0A4R5DJF1</accession>
<comment type="caution">
    <text evidence="7">The sequence shown here is derived from an EMBL/GenBank/DDBJ whole genome shotgun (WGS) entry which is preliminary data.</text>
</comment>
<dbReference type="SUPFAM" id="SSF47413">
    <property type="entry name" value="lambda repressor-like DNA-binding domains"/>
    <property type="match status" value="1"/>
</dbReference>
<evidence type="ECO:0000313" key="8">
    <source>
        <dbReference type="Proteomes" id="UP000294739"/>
    </source>
</evidence>
<dbReference type="Pfam" id="PF13377">
    <property type="entry name" value="Peripla_BP_3"/>
    <property type="match status" value="1"/>
</dbReference>
<evidence type="ECO:0000313" key="7">
    <source>
        <dbReference type="EMBL" id="TDE14262.1"/>
    </source>
</evidence>
<feature type="compositionally biased region" description="Basic residues" evidence="5">
    <location>
        <begin position="11"/>
        <end position="30"/>
    </location>
</feature>
<dbReference type="OrthoDB" id="9790412at2"/>
<keyword evidence="4" id="KW-0804">Transcription</keyword>
<dbReference type="PANTHER" id="PTHR30146">
    <property type="entry name" value="LACI-RELATED TRANSCRIPTIONAL REPRESSOR"/>
    <property type="match status" value="1"/>
</dbReference>
<evidence type="ECO:0000256" key="1">
    <source>
        <dbReference type="ARBA" id="ARBA00022491"/>
    </source>
</evidence>
<dbReference type="SUPFAM" id="SSF53822">
    <property type="entry name" value="Periplasmic binding protein-like I"/>
    <property type="match status" value="1"/>
</dbReference>
<dbReference type="Gene3D" id="1.10.260.40">
    <property type="entry name" value="lambda repressor-like DNA-binding domains"/>
    <property type="match status" value="1"/>
</dbReference>
<dbReference type="PROSITE" id="PS50932">
    <property type="entry name" value="HTH_LACI_2"/>
    <property type="match status" value="1"/>
</dbReference>
<keyword evidence="2" id="KW-0805">Transcription regulation</keyword>
<dbReference type="AlphaFoldDB" id="A0A4R5DJF1"/>
<gene>
    <name evidence="7" type="ORF">E1269_03660</name>
</gene>
<evidence type="ECO:0000256" key="2">
    <source>
        <dbReference type="ARBA" id="ARBA00023015"/>
    </source>
</evidence>
<evidence type="ECO:0000256" key="5">
    <source>
        <dbReference type="SAM" id="MobiDB-lite"/>
    </source>
</evidence>
<protein>
    <submittedName>
        <fullName evidence="7">LacI family transcriptional regulator</fullName>
    </submittedName>
</protein>
<feature type="domain" description="HTH lacI-type" evidence="6">
    <location>
        <begin position="30"/>
        <end position="88"/>
    </location>
</feature>
<dbReference type="PANTHER" id="PTHR30146:SF148">
    <property type="entry name" value="HTH-TYPE TRANSCRIPTIONAL REPRESSOR PURR-RELATED"/>
    <property type="match status" value="1"/>
</dbReference>
<dbReference type="Pfam" id="PF00356">
    <property type="entry name" value="LacI"/>
    <property type="match status" value="1"/>
</dbReference>
<evidence type="ECO:0000259" key="6">
    <source>
        <dbReference type="PROSITE" id="PS50932"/>
    </source>
</evidence>
<dbReference type="InterPro" id="IPR028082">
    <property type="entry name" value="Peripla_BP_I"/>
</dbReference>
<dbReference type="InterPro" id="IPR046335">
    <property type="entry name" value="LacI/GalR-like_sensor"/>
</dbReference>
<name>A0A4R5DJF1_9ACTN</name>
<keyword evidence="3" id="KW-0238">DNA-binding</keyword>
<evidence type="ECO:0000256" key="4">
    <source>
        <dbReference type="ARBA" id="ARBA00023163"/>
    </source>
</evidence>
<keyword evidence="1" id="KW-0678">Repressor</keyword>
<dbReference type="CDD" id="cd01392">
    <property type="entry name" value="HTH_LacI"/>
    <property type="match status" value="1"/>
</dbReference>
<sequence>MEPSVRDRLRTRSTHQRGRRPVTSTGRRRPRQADIAKLAGVSQTTVSLVINDRESETVRIPPETRQRVLEVARSLGYVADPVARSLAGGTNRLIGVYTFESMFPMDHHDFYHPFLVGIEARAEALGYDMVLFTSATGADGGRSVYRDGVNRLRLADGCVLLGKETDRDDIVRLRDEGFRFVLVGRRDIPGDGVAFVGADYAKATEEVVDHLVALGHTTIAYLPARTPSEPSDDRDAGFTAARTRHGLRTDGLVVPVDRDAGPARSDVEGLLTAGATAFLAHESVVALRIHAILTELGLDVPRRCSVAALNDPPDGVPGPELTCFRIPRREMGALAVDLLIRQIESDEADAETVTLPCTFVAGETSGPKDRSQ</sequence>
<dbReference type="InterPro" id="IPR010982">
    <property type="entry name" value="Lambda_DNA-bd_dom_sf"/>
</dbReference>
<dbReference type="EMBL" id="SMKZ01000003">
    <property type="protein sequence ID" value="TDE14262.1"/>
    <property type="molecule type" value="Genomic_DNA"/>
</dbReference>
<dbReference type="GO" id="GO:0003700">
    <property type="term" value="F:DNA-binding transcription factor activity"/>
    <property type="evidence" value="ECO:0007669"/>
    <property type="project" value="TreeGrafter"/>
</dbReference>
<dbReference type="CDD" id="cd06267">
    <property type="entry name" value="PBP1_LacI_sugar_binding-like"/>
    <property type="match status" value="1"/>
</dbReference>
<dbReference type="Proteomes" id="UP000294739">
    <property type="component" value="Unassembled WGS sequence"/>
</dbReference>
<dbReference type="Gene3D" id="3.40.50.2300">
    <property type="match status" value="2"/>
</dbReference>
<evidence type="ECO:0000256" key="3">
    <source>
        <dbReference type="ARBA" id="ARBA00023125"/>
    </source>
</evidence>
<dbReference type="SMART" id="SM00354">
    <property type="entry name" value="HTH_LACI"/>
    <property type="match status" value="1"/>
</dbReference>
<organism evidence="7 8">
    <name type="scientific">Jiangella asiatica</name>
    <dbReference type="NCBI Taxonomy" id="2530372"/>
    <lineage>
        <taxon>Bacteria</taxon>
        <taxon>Bacillati</taxon>
        <taxon>Actinomycetota</taxon>
        <taxon>Actinomycetes</taxon>
        <taxon>Jiangellales</taxon>
        <taxon>Jiangellaceae</taxon>
        <taxon>Jiangella</taxon>
    </lineage>
</organism>
<keyword evidence="8" id="KW-1185">Reference proteome</keyword>
<feature type="region of interest" description="Disordered" evidence="5">
    <location>
        <begin position="1"/>
        <end position="31"/>
    </location>
</feature>